<evidence type="ECO:0000256" key="1">
    <source>
        <dbReference type="ARBA" id="ARBA00022536"/>
    </source>
</evidence>
<dbReference type="Gene3D" id="2.10.25.10">
    <property type="entry name" value="Laminin"/>
    <property type="match status" value="9"/>
</dbReference>
<feature type="domain" description="EGF-like" evidence="8">
    <location>
        <begin position="318"/>
        <end position="355"/>
    </location>
</feature>
<proteinExistence type="predicted"/>
<dbReference type="InterPro" id="IPR001881">
    <property type="entry name" value="EGF-like_Ca-bd_dom"/>
</dbReference>
<dbReference type="InterPro" id="IPR000742">
    <property type="entry name" value="EGF"/>
</dbReference>
<feature type="disulfide bond" evidence="6">
    <location>
        <begin position="301"/>
        <end position="310"/>
    </location>
</feature>
<dbReference type="AlphaFoldDB" id="A0A812CB49"/>
<dbReference type="SMART" id="SM00179">
    <property type="entry name" value="EGF_CA"/>
    <property type="match status" value="8"/>
</dbReference>
<feature type="disulfide bond" evidence="6">
    <location>
        <begin position="263"/>
        <end position="272"/>
    </location>
</feature>
<comment type="caution">
    <text evidence="6">Lacks conserved residue(s) required for the propagation of feature annotation.</text>
</comment>
<dbReference type="FunFam" id="2.10.25.10:FF:000472">
    <property type="entry name" value="Uncharacterized protein, isoform A"/>
    <property type="match status" value="1"/>
</dbReference>
<reference evidence="9" key="1">
    <citation type="submission" date="2021-01" db="EMBL/GenBank/DDBJ databases">
        <authorList>
            <person name="Li R."/>
            <person name="Bekaert M."/>
        </authorList>
    </citation>
    <scope>NUCLEOTIDE SEQUENCE</scope>
    <source>
        <strain evidence="9">Farmed</strain>
    </source>
</reference>
<feature type="disulfide bond" evidence="6">
    <location>
        <begin position="383"/>
        <end position="392"/>
    </location>
</feature>
<dbReference type="CDD" id="cd00054">
    <property type="entry name" value="EGF_CA"/>
    <property type="match status" value="4"/>
</dbReference>
<feature type="domain" description="EGF-like" evidence="8">
    <location>
        <begin position="30"/>
        <end position="67"/>
    </location>
</feature>
<dbReference type="InterPro" id="IPR018097">
    <property type="entry name" value="EGF_Ca-bd_CS"/>
</dbReference>
<dbReference type="InterPro" id="IPR051022">
    <property type="entry name" value="Notch_Cell-Fate_Det"/>
</dbReference>
<feature type="disulfide bond" evidence="6">
    <location>
        <begin position="225"/>
        <end position="234"/>
    </location>
</feature>
<evidence type="ECO:0000256" key="2">
    <source>
        <dbReference type="ARBA" id="ARBA00022729"/>
    </source>
</evidence>
<feature type="domain" description="EGF-like" evidence="8">
    <location>
        <begin position="237"/>
        <end position="273"/>
    </location>
</feature>
<keyword evidence="2" id="KW-0732">Signal</keyword>
<evidence type="ECO:0000256" key="3">
    <source>
        <dbReference type="ARBA" id="ARBA00022737"/>
    </source>
</evidence>
<keyword evidence="10" id="KW-1185">Reference proteome</keyword>
<feature type="disulfide bond" evidence="6">
    <location>
        <begin position="203"/>
        <end position="213"/>
    </location>
</feature>
<dbReference type="InterPro" id="IPR000152">
    <property type="entry name" value="EGF-type_Asp/Asn_hydroxyl_site"/>
</dbReference>
<keyword evidence="1 6" id="KW-0245">EGF-like domain</keyword>
<dbReference type="SUPFAM" id="SSF57196">
    <property type="entry name" value="EGF/Laminin"/>
    <property type="match status" value="9"/>
</dbReference>
<evidence type="ECO:0000256" key="4">
    <source>
        <dbReference type="ARBA" id="ARBA00023157"/>
    </source>
</evidence>
<dbReference type="PROSITE" id="PS01186">
    <property type="entry name" value="EGF_2"/>
    <property type="match status" value="5"/>
</dbReference>
<dbReference type="SMART" id="SM00181">
    <property type="entry name" value="EGF"/>
    <property type="match status" value="9"/>
</dbReference>
<feature type="disulfide bond" evidence="6">
    <location>
        <begin position="96"/>
        <end position="105"/>
    </location>
</feature>
<dbReference type="PROSITE" id="PS00010">
    <property type="entry name" value="ASX_HYDROXYL"/>
    <property type="match status" value="3"/>
</dbReference>
<evidence type="ECO:0000256" key="6">
    <source>
        <dbReference type="PROSITE-ProRule" id="PRU00076"/>
    </source>
</evidence>
<keyword evidence="7" id="KW-0812">Transmembrane</keyword>
<dbReference type="EMBL" id="CAHIKZ030001213">
    <property type="protein sequence ID" value="CAE1256498.1"/>
    <property type="molecule type" value="Genomic_DNA"/>
</dbReference>
<dbReference type="PANTHER" id="PTHR24049:SF29">
    <property type="entry name" value="EGF-LIKE DOMAIN-CONTAINING PROTEIN"/>
    <property type="match status" value="1"/>
</dbReference>
<comment type="caution">
    <text evidence="9">The sequence shown here is derived from an EMBL/GenBank/DDBJ whole genome shotgun (WGS) entry which is preliminary data.</text>
</comment>
<dbReference type="Proteomes" id="UP000597762">
    <property type="component" value="Unassembled WGS sequence"/>
</dbReference>
<feature type="domain" description="EGF-like" evidence="8">
    <location>
        <begin position="122"/>
        <end position="159"/>
    </location>
</feature>
<feature type="transmembrane region" description="Helical" evidence="7">
    <location>
        <begin position="421"/>
        <end position="442"/>
    </location>
</feature>
<evidence type="ECO:0000313" key="9">
    <source>
        <dbReference type="EMBL" id="CAE1256498.1"/>
    </source>
</evidence>
<sequence>MKSAIEKAKSSSRDIDMCQPGFEGPTCQGEIDYCASRPCQNDGICLKKVSGFYRCRCLPGFTGRNCETDINECASVPCRNGGSCIQGAPNHYTCICPAGLTGKSCEIDIDECASHPCRNASDISECDSSPCLNNGTCFEIEPGSFQCHCAEGFTGNFCFEEINECQSQPCQNGGYCLEGKPGTFTCKCQNGFYGDRCQQEEVCHNKCWNGGRCEELDAFRYRCHCQSGFTGHNCEQNINECLSNPCKHRGICIDQINGYICKCMKGTGGRFCEINFDNCNPNRCYAGARCTDWIDDFYCHCPDYLTGKICNETKPGRKFLNCDENFCFNDGICLIDENQRQFCACPKGFEGTNCQTDIMECTPNRCYGNAKCTDWIDDFYCHCPLWSVGKLCDNVTVTTPGGQSGRYVRGTASTSIDGTTLAILLSLLYGIILLIILIAFIWTRKKRKGPRDFCFEIPFNRYYHIPDLM</sequence>
<keyword evidence="7" id="KW-0472">Membrane</keyword>
<gene>
    <name evidence="9" type="ORF">SPHA_30197</name>
</gene>
<dbReference type="PROSITE" id="PS01187">
    <property type="entry name" value="EGF_CA"/>
    <property type="match status" value="1"/>
</dbReference>
<dbReference type="FunFam" id="2.10.25.10:FF:000122">
    <property type="entry name" value="Protein crumbs homolog 2"/>
    <property type="match status" value="1"/>
</dbReference>
<feature type="disulfide bond" evidence="6">
    <location>
        <begin position="345"/>
        <end position="354"/>
    </location>
</feature>
<dbReference type="OrthoDB" id="430340at2759"/>
<dbReference type="Pfam" id="PF00008">
    <property type="entry name" value="EGF"/>
    <property type="match status" value="5"/>
</dbReference>
<feature type="disulfide bond" evidence="6">
    <location>
        <begin position="57"/>
        <end position="66"/>
    </location>
</feature>
<feature type="domain" description="EGF-like" evidence="8">
    <location>
        <begin position="199"/>
        <end position="235"/>
    </location>
</feature>
<dbReference type="PRINTS" id="PR00010">
    <property type="entry name" value="EGFBLOOD"/>
</dbReference>
<protein>
    <recommendedName>
        <fullName evidence="8">EGF-like domain-containing protein</fullName>
    </recommendedName>
</protein>
<feature type="disulfide bond" evidence="6">
    <location>
        <begin position="149"/>
        <end position="158"/>
    </location>
</feature>
<feature type="domain" description="EGF-like" evidence="8">
    <location>
        <begin position="161"/>
        <end position="198"/>
    </location>
</feature>
<dbReference type="PROSITE" id="PS00022">
    <property type="entry name" value="EGF_1"/>
    <property type="match status" value="9"/>
</dbReference>
<dbReference type="PROSITE" id="PS50026">
    <property type="entry name" value="EGF_3"/>
    <property type="match status" value="9"/>
</dbReference>
<evidence type="ECO:0000256" key="7">
    <source>
        <dbReference type="SAM" id="Phobius"/>
    </source>
</evidence>
<dbReference type="FunFam" id="2.10.25.10:FF:000100">
    <property type="entry name" value="neurogenic locus notch homolog protein 3"/>
    <property type="match status" value="1"/>
</dbReference>
<feature type="domain" description="EGF-like" evidence="8">
    <location>
        <begin position="275"/>
        <end position="311"/>
    </location>
</feature>
<dbReference type="PANTHER" id="PTHR24049">
    <property type="entry name" value="CRUMBS FAMILY MEMBER"/>
    <property type="match status" value="1"/>
</dbReference>
<dbReference type="GO" id="GO:0005509">
    <property type="term" value="F:calcium ion binding"/>
    <property type="evidence" value="ECO:0007669"/>
    <property type="project" value="InterPro"/>
</dbReference>
<evidence type="ECO:0000256" key="5">
    <source>
        <dbReference type="ARBA" id="ARBA00023180"/>
    </source>
</evidence>
<keyword evidence="7" id="KW-1133">Transmembrane helix</keyword>
<name>A0A812CB49_ACAPH</name>
<evidence type="ECO:0000313" key="10">
    <source>
        <dbReference type="Proteomes" id="UP000597762"/>
    </source>
</evidence>
<evidence type="ECO:0000259" key="8">
    <source>
        <dbReference type="PROSITE" id="PS50026"/>
    </source>
</evidence>
<dbReference type="FunFam" id="2.10.25.10:FF:000031">
    <property type="entry name" value="neurogenic locus notch homolog protein 3"/>
    <property type="match status" value="1"/>
</dbReference>
<feature type="disulfide bond" evidence="6">
    <location>
        <begin position="188"/>
        <end position="197"/>
    </location>
</feature>
<feature type="domain" description="EGF-like" evidence="8">
    <location>
        <begin position="69"/>
        <end position="106"/>
    </location>
</feature>
<accession>A0A812CB49</accession>
<keyword evidence="3" id="KW-0677">Repeat</keyword>
<keyword evidence="4 6" id="KW-1015">Disulfide bond</keyword>
<feature type="domain" description="EGF-like" evidence="8">
    <location>
        <begin position="357"/>
        <end position="393"/>
    </location>
</feature>
<keyword evidence="5" id="KW-0325">Glycoprotein</keyword>
<keyword evidence="9" id="KW-0675">Receptor</keyword>
<organism evidence="9 10">
    <name type="scientific">Acanthosepion pharaonis</name>
    <name type="common">Pharaoh cuttlefish</name>
    <name type="synonym">Sepia pharaonis</name>
    <dbReference type="NCBI Taxonomy" id="158019"/>
    <lineage>
        <taxon>Eukaryota</taxon>
        <taxon>Metazoa</taxon>
        <taxon>Spiralia</taxon>
        <taxon>Lophotrochozoa</taxon>
        <taxon>Mollusca</taxon>
        <taxon>Cephalopoda</taxon>
        <taxon>Coleoidea</taxon>
        <taxon>Decapodiformes</taxon>
        <taxon>Sepiida</taxon>
        <taxon>Sepiina</taxon>
        <taxon>Sepiidae</taxon>
        <taxon>Acanthosepion</taxon>
    </lineage>
</organism>